<evidence type="ECO:0000313" key="2">
    <source>
        <dbReference type="EMBL" id="MCS0581063.1"/>
    </source>
</evidence>
<evidence type="ECO:0008006" key="4">
    <source>
        <dbReference type="Google" id="ProtNLM"/>
    </source>
</evidence>
<evidence type="ECO:0000313" key="3">
    <source>
        <dbReference type="Proteomes" id="UP001204151"/>
    </source>
</evidence>
<protein>
    <recommendedName>
        <fullName evidence="4">Lipoprotein</fullName>
    </recommendedName>
</protein>
<reference evidence="2 3" key="1">
    <citation type="submission" date="2022-08" db="EMBL/GenBank/DDBJ databases">
        <title>Reclassification of Massilia species as members of the genera Telluria, Duganella, Pseudoduganella, Mokoshia gen. nov. and Zemynaea gen. nov. using orthogonal and non-orthogonal genome-based approaches.</title>
        <authorList>
            <person name="Bowman J.P."/>
        </authorList>
    </citation>
    <scope>NUCLEOTIDE SEQUENCE [LARGE SCALE GENOMIC DNA]</scope>
    <source>
        <strain evidence="2 3">JCM 31316</strain>
    </source>
</reference>
<dbReference type="Proteomes" id="UP001204151">
    <property type="component" value="Unassembled WGS sequence"/>
</dbReference>
<keyword evidence="3" id="KW-1185">Reference proteome</keyword>
<dbReference type="RefSeq" id="WP_258815682.1">
    <property type="nucleotide sequence ID" value="NZ_JANUGW010000003.1"/>
</dbReference>
<gene>
    <name evidence="2" type="ORF">NX784_05625</name>
</gene>
<sequence>MTKHLSASLVLLAACAGAAQASDAIPADLVLADANACKKPRVAPPPPIRESAQRYNVRRRYFDLDGSGTCVLMDVWVERIGDSDSPGMRTLEHSFRHVYRGKWVPFVTSLELVPYILRSPSTGQTYLLTAPDTDIDNIIGSIVPTAYVRGQWKTTDPTMVHQYSLVPVKQGRSQLYRALAAQLAARTPADKQTPAERDRIRALEFAARDVDAGISPVPAQ</sequence>
<proteinExistence type="predicted"/>
<feature type="signal peptide" evidence="1">
    <location>
        <begin position="1"/>
        <end position="21"/>
    </location>
</feature>
<keyword evidence="1" id="KW-0732">Signal</keyword>
<name>A0ABT1ZMC0_9BURK</name>
<dbReference type="EMBL" id="JANUGW010000003">
    <property type="protein sequence ID" value="MCS0581063.1"/>
    <property type="molecule type" value="Genomic_DNA"/>
</dbReference>
<accession>A0ABT1ZMC0</accession>
<comment type="caution">
    <text evidence="2">The sequence shown here is derived from an EMBL/GenBank/DDBJ whole genome shotgun (WGS) entry which is preliminary data.</text>
</comment>
<dbReference type="PROSITE" id="PS51257">
    <property type="entry name" value="PROKAR_LIPOPROTEIN"/>
    <property type="match status" value="1"/>
</dbReference>
<organism evidence="2 3">
    <name type="scientific">Massilia pinisoli</name>
    <dbReference type="NCBI Taxonomy" id="1772194"/>
    <lineage>
        <taxon>Bacteria</taxon>
        <taxon>Pseudomonadati</taxon>
        <taxon>Pseudomonadota</taxon>
        <taxon>Betaproteobacteria</taxon>
        <taxon>Burkholderiales</taxon>
        <taxon>Oxalobacteraceae</taxon>
        <taxon>Telluria group</taxon>
        <taxon>Massilia</taxon>
    </lineage>
</organism>
<feature type="chain" id="PRO_5046467551" description="Lipoprotein" evidence="1">
    <location>
        <begin position="22"/>
        <end position="220"/>
    </location>
</feature>
<evidence type="ECO:0000256" key="1">
    <source>
        <dbReference type="SAM" id="SignalP"/>
    </source>
</evidence>